<sequence>MTAWDIAGTPAHVPYPAVWDGSLWTLEFEDACYLLVAALAAACLLRRRRVVLGPWAGSWAATPGLAAVAVPTWTDANLHDPLRFVPIFFAGVVLGPVPGPGPRPPVAG</sequence>
<reference evidence="2 3" key="1">
    <citation type="submission" date="2019-11" db="EMBL/GenBank/DDBJ databases">
        <title>Acidiferrimicrobium australis gen. nov., sp. nov., an acidophilic and obligately heterotrophic, member of the Actinobacteria that catalyses dissimilatory oxido- reduction of iron isolated from metal-rich acidic water in Chile.</title>
        <authorList>
            <person name="Gonzalez D."/>
            <person name="Huber K."/>
            <person name="Hedrich S."/>
            <person name="Rojas-Villalobos C."/>
            <person name="Quatrini R."/>
            <person name="Dinamarca M.A."/>
            <person name="Schwarz A."/>
            <person name="Canales C."/>
            <person name="Nancucheo I."/>
        </authorList>
    </citation>
    <scope>NUCLEOTIDE SEQUENCE [LARGE SCALE GENOMIC DNA]</scope>
    <source>
        <strain evidence="2 3">USS-CCA1</strain>
    </source>
</reference>
<dbReference type="Proteomes" id="UP000437736">
    <property type="component" value="Unassembled WGS sequence"/>
</dbReference>
<keyword evidence="3" id="KW-1185">Reference proteome</keyword>
<keyword evidence="1" id="KW-0472">Membrane</keyword>
<dbReference type="EMBL" id="WJHE01000292">
    <property type="protein sequence ID" value="MST32438.1"/>
    <property type="molecule type" value="Genomic_DNA"/>
</dbReference>
<name>A0ABW9QVN2_9ACTN</name>
<accession>A0ABW9QVN2</accession>
<organism evidence="2 3">
    <name type="scientific">Acidiferrimicrobium australe</name>
    <dbReference type="NCBI Taxonomy" id="2664430"/>
    <lineage>
        <taxon>Bacteria</taxon>
        <taxon>Bacillati</taxon>
        <taxon>Actinomycetota</taxon>
        <taxon>Acidimicrobiia</taxon>
        <taxon>Acidimicrobiales</taxon>
        <taxon>Acidimicrobiaceae</taxon>
        <taxon>Acidiferrimicrobium</taxon>
    </lineage>
</organism>
<feature type="non-terminal residue" evidence="2">
    <location>
        <position position="108"/>
    </location>
</feature>
<protein>
    <submittedName>
        <fullName evidence="2">Uncharacterized protein</fullName>
    </submittedName>
</protein>
<keyword evidence="1" id="KW-1133">Transmembrane helix</keyword>
<evidence type="ECO:0000256" key="1">
    <source>
        <dbReference type="SAM" id="Phobius"/>
    </source>
</evidence>
<keyword evidence="1" id="KW-0812">Transmembrane</keyword>
<comment type="caution">
    <text evidence="2">The sequence shown here is derived from an EMBL/GenBank/DDBJ whole genome shotgun (WGS) entry which is preliminary data.</text>
</comment>
<feature type="transmembrane region" description="Helical" evidence="1">
    <location>
        <begin position="23"/>
        <end position="45"/>
    </location>
</feature>
<evidence type="ECO:0000313" key="2">
    <source>
        <dbReference type="EMBL" id="MST32438.1"/>
    </source>
</evidence>
<proteinExistence type="predicted"/>
<evidence type="ECO:0000313" key="3">
    <source>
        <dbReference type="Proteomes" id="UP000437736"/>
    </source>
</evidence>
<gene>
    <name evidence="2" type="ORF">GHK86_06850</name>
</gene>